<protein>
    <submittedName>
        <fullName evidence="2">Sugar transferase</fullName>
    </submittedName>
</protein>
<proteinExistence type="predicted"/>
<evidence type="ECO:0000313" key="3">
    <source>
        <dbReference type="Proteomes" id="UP000616201"/>
    </source>
</evidence>
<dbReference type="Gene3D" id="3.90.550.10">
    <property type="entry name" value="Spore Coat Polysaccharide Biosynthesis Protein SpsA, Chain A"/>
    <property type="match status" value="1"/>
</dbReference>
<dbReference type="GO" id="GO:0016740">
    <property type="term" value="F:transferase activity"/>
    <property type="evidence" value="ECO:0007669"/>
    <property type="project" value="UniProtKB-KW"/>
</dbReference>
<organism evidence="2 3">
    <name type="scientific">Sphingobacterium hungaricum</name>
    <dbReference type="NCBI Taxonomy" id="2082723"/>
    <lineage>
        <taxon>Bacteria</taxon>
        <taxon>Pseudomonadati</taxon>
        <taxon>Bacteroidota</taxon>
        <taxon>Sphingobacteriia</taxon>
        <taxon>Sphingobacteriales</taxon>
        <taxon>Sphingobacteriaceae</taxon>
        <taxon>Sphingobacterium</taxon>
    </lineage>
</organism>
<keyword evidence="2" id="KW-0808">Transferase</keyword>
<evidence type="ECO:0000313" key="2">
    <source>
        <dbReference type="EMBL" id="MBE8713990.1"/>
    </source>
</evidence>
<dbReference type="AlphaFoldDB" id="A0A928UYZ4"/>
<keyword evidence="3" id="KW-1185">Reference proteome</keyword>
<evidence type="ECO:0000259" key="1">
    <source>
        <dbReference type="Pfam" id="PF00535"/>
    </source>
</evidence>
<dbReference type="EMBL" id="PRDK01000005">
    <property type="protein sequence ID" value="MBE8713990.1"/>
    <property type="molecule type" value="Genomic_DNA"/>
</dbReference>
<name>A0A928UYZ4_9SPHI</name>
<gene>
    <name evidence="2" type="ORF">C4F49_09885</name>
</gene>
<reference evidence="2" key="1">
    <citation type="submission" date="2018-02" db="EMBL/GenBank/DDBJ databases">
        <authorList>
            <person name="Vasarhelyi B.M."/>
            <person name="Deshmukh S."/>
            <person name="Balint B."/>
            <person name="Kukolya J."/>
        </authorList>
    </citation>
    <scope>NUCLEOTIDE SEQUENCE</scope>
    <source>
        <strain evidence="2">KB22</strain>
    </source>
</reference>
<dbReference type="SUPFAM" id="SSF53448">
    <property type="entry name" value="Nucleotide-diphospho-sugar transferases"/>
    <property type="match status" value="1"/>
</dbReference>
<feature type="domain" description="Glycosyltransferase 2-like" evidence="1">
    <location>
        <begin position="10"/>
        <end position="147"/>
    </location>
</feature>
<dbReference type="Proteomes" id="UP000616201">
    <property type="component" value="Unassembled WGS sequence"/>
</dbReference>
<sequence>MDSEKKLAPVVLFVYNRPKHTKKTLLALEKNLMADETDLFIFSDGAKDGEAIEQVNAVRSLIREPWNFKHITIVERSKNWGLANNVIDGVSKVLEKYETVIVLEDDLETSVHALEYFNDALEIYANDVKVMEISGYSYPVKNLENLPESYFFRVANSWGWATWKRAWNYFNPDIKDLLKDFTKHDRHQFSIEGKENFWKQVKQLKAGKINSWAIRWYLSIFKERGLVLYPRQSMIQNIGTDGSGTHSDVDQIYHVELATTRVSDFPKEIEENKQAYVAIKHFYATRKGSLLDRIKRYIKKKFKK</sequence>
<comment type="caution">
    <text evidence="2">The sequence shown here is derived from an EMBL/GenBank/DDBJ whole genome shotgun (WGS) entry which is preliminary data.</text>
</comment>
<accession>A0A928UYZ4</accession>
<dbReference type="InterPro" id="IPR001173">
    <property type="entry name" value="Glyco_trans_2-like"/>
</dbReference>
<dbReference type="Pfam" id="PF00535">
    <property type="entry name" value="Glycos_transf_2"/>
    <property type="match status" value="1"/>
</dbReference>
<dbReference type="InterPro" id="IPR029044">
    <property type="entry name" value="Nucleotide-diphossugar_trans"/>
</dbReference>